<evidence type="ECO:0000256" key="3">
    <source>
        <dbReference type="ARBA" id="ARBA00022692"/>
    </source>
</evidence>
<keyword evidence="4" id="KW-1133">Transmembrane helix</keyword>
<dbReference type="PANTHER" id="PTHR48041">
    <property type="entry name" value="ABC TRANSPORTER G FAMILY MEMBER 28"/>
    <property type="match status" value="1"/>
</dbReference>
<dbReference type="Gene3D" id="3.40.50.300">
    <property type="entry name" value="P-loop containing nucleotide triphosphate hydrolases"/>
    <property type="match status" value="1"/>
</dbReference>
<dbReference type="EMBL" id="OA883794">
    <property type="protein sequence ID" value="CAD7279703.1"/>
    <property type="molecule type" value="Genomic_DNA"/>
</dbReference>
<dbReference type="GO" id="GO:0140359">
    <property type="term" value="F:ABC-type transporter activity"/>
    <property type="evidence" value="ECO:0007669"/>
    <property type="project" value="InterPro"/>
</dbReference>
<protein>
    <recommendedName>
        <fullName evidence="6">ABC transporter family G domain-containing protein</fullName>
    </recommendedName>
</protein>
<keyword evidence="8" id="KW-1185">Reference proteome</keyword>
<dbReference type="SUPFAM" id="SSF52540">
    <property type="entry name" value="P-loop containing nucleoside triphosphate hydrolases"/>
    <property type="match status" value="1"/>
</dbReference>
<comment type="subcellular location">
    <subcellularLocation>
        <location evidence="1">Membrane</location>
        <topology evidence="1">Multi-pass membrane protein</topology>
    </subcellularLocation>
</comment>
<name>A0A7R9GEP6_9CRUS</name>
<evidence type="ECO:0000259" key="6">
    <source>
        <dbReference type="Pfam" id="PF19055"/>
    </source>
</evidence>
<evidence type="ECO:0000256" key="2">
    <source>
        <dbReference type="ARBA" id="ARBA00022448"/>
    </source>
</evidence>
<evidence type="ECO:0000313" key="7">
    <source>
        <dbReference type="EMBL" id="CAD7279703.1"/>
    </source>
</evidence>
<dbReference type="InterPro" id="IPR050352">
    <property type="entry name" value="ABCG_transporters"/>
</dbReference>
<organism evidence="7">
    <name type="scientific">Notodromas monacha</name>
    <dbReference type="NCBI Taxonomy" id="399045"/>
    <lineage>
        <taxon>Eukaryota</taxon>
        <taxon>Metazoa</taxon>
        <taxon>Ecdysozoa</taxon>
        <taxon>Arthropoda</taxon>
        <taxon>Crustacea</taxon>
        <taxon>Oligostraca</taxon>
        <taxon>Ostracoda</taxon>
        <taxon>Podocopa</taxon>
        <taxon>Podocopida</taxon>
        <taxon>Cypridocopina</taxon>
        <taxon>Cypridoidea</taxon>
        <taxon>Cyprididae</taxon>
        <taxon>Notodromas</taxon>
    </lineage>
</organism>
<evidence type="ECO:0000313" key="8">
    <source>
        <dbReference type="Proteomes" id="UP000678499"/>
    </source>
</evidence>
<feature type="domain" description="ABC transporter family G" evidence="6">
    <location>
        <begin position="68"/>
        <end position="124"/>
    </location>
</feature>
<dbReference type="InterPro" id="IPR043926">
    <property type="entry name" value="ABCG_dom"/>
</dbReference>
<evidence type="ECO:0000256" key="1">
    <source>
        <dbReference type="ARBA" id="ARBA00004141"/>
    </source>
</evidence>
<dbReference type="GO" id="GO:0005886">
    <property type="term" value="C:plasma membrane"/>
    <property type="evidence" value="ECO:0007669"/>
    <property type="project" value="TreeGrafter"/>
</dbReference>
<reference evidence="7" key="1">
    <citation type="submission" date="2020-11" db="EMBL/GenBank/DDBJ databases">
        <authorList>
            <person name="Tran Van P."/>
        </authorList>
    </citation>
    <scope>NUCLEOTIDE SEQUENCE</scope>
</reference>
<feature type="non-terminal residue" evidence="7">
    <location>
        <position position="1"/>
    </location>
</feature>
<sequence length="245" mass="27330">MVGIPGRLKGISGGEMKRLAFACEVLTDPPLLFCDEPTSGLDSFMAQNVVGVMKALAEKGKTIVATIHQPSSELYAMFDRLLLMAEGRTAYLGDVDGAFDFFNRHGYACPPNFNPADFFIHTLAIVPGDEENCRKRVFELCDAFETSEDGLAIKDLANRGGVEEGSSKLQSIDDEVVMKTGVYKAGWFAQLNAVVWRSFVSISREPLILKVRLFQTVVFCQELPIFLREHFNGMYRVDVYFLSKM</sequence>
<keyword evidence="5" id="KW-0472">Membrane</keyword>
<dbReference type="PANTHER" id="PTHR48041:SF139">
    <property type="entry name" value="PROTEIN SCARLET"/>
    <property type="match status" value="1"/>
</dbReference>
<keyword evidence="2" id="KW-0813">Transport</keyword>
<dbReference type="AlphaFoldDB" id="A0A7R9GEP6"/>
<dbReference type="Pfam" id="PF19055">
    <property type="entry name" value="ABC2_membrane_7"/>
    <property type="match status" value="1"/>
</dbReference>
<evidence type="ECO:0000256" key="5">
    <source>
        <dbReference type="ARBA" id="ARBA00023136"/>
    </source>
</evidence>
<gene>
    <name evidence="7" type="ORF">NMOB1V02_LOCUS7371</name>
</gene>
<evidence type="ECO:0000256" key="4">
    <source>
        <dbReference type="ARBA" id="ARBA00022989"/>
    </source>
</evidence>
<accession>A0A7R9GEP6</accession>
<dbReference type="InterPro" id="IPR027417">
    <property type="entry name" value="P-loop_NTPase"/>
</dbReference>
<dbReference type="Proteomes" id="UP000678499">
    <property type="component" value="Unassembled WGS sequence"/>
</dbReference>
<keyword evidence="3" id="KW-0812">Transmembrane</keyword>
<dbReference type="OrthoDB" id="66620at2759"/>
<proteinExistence type="predicted"/>
<dbReference type="EMBL" id="CAJPEX010001757">
    <property type="protein sequence ID" value="CAG0919855.1"/>
    <property type="molecule type" value="Genomic_DNA"/>
</dbReference>